<dbReference type="Proteomes" id="UP000574133">
    <property type="component" value="Unassembled WGS sequence"/>
</dbReference>
<evidence type="ECO:0000259" key="1">
    <source>
        <dbReference type="Pfam" id="PF03551"/>
    </source>
</evidence>
<evidence type="ECO:0000313" key="2">
    <source>
        <dbReference type="EMBL" id="MBB6679375.1"/>
    </source>
</evidence>
<dbReference type="Gene3D" id="1.10.10.10">
    <property type="entry name" value="Winged helix-like DNA-binding domain superfamily/Winged helix DNA-binding domain"/>
    <property type="match status" value="1"/>
</dbReference>
<reference evidence="2 3" key="1">
    <citation type="submission" date="2020-08" db="EMBL/GenBank/DDBJ databases">
        <title>Cohnella phylogeny.</title>
        <authorList>
            <person name="Dunlap C."/>
        </authorList>
    </citation>
    <scope>NUCLEOTIDE SEQUENCE [LARGE SCALE GENOMIC DNA]</scope>
    <source>
        <strain evidence="2 3">DSM 103658</strain>
    </source>
</reference>
<dbReference type="InterPro" id="IPR052509">
    <property type="entry name" value="Metal_resp_DNA-bind_regulator"/>
</dbReference>
<organism evidence="2 3">
    <name type="scientific">Cohnella lubricantis</name>
    <dbReference type="NCBI Taxonomy" id="2163172"/>
    <lineage>
        <taxon>Bacteria</taxon>
        <taxon>Bacillati</taxon>
        <taxon>Bacillota</taxon>
        <taxon>Bacilli</taxon>
        <taxon>Bacillales</taxon>
        <taxon>Paenibacillaceae</taxon>
        <taxon>Cohnella</taxon>
    </lineage>
</organism>
<dbReference type="PANTHER" id="PTHR33169">
    <property type="entry name" value="PADR-FAMILY TRANSCRIPTIONAL REGULATOR"/>
    <property type="match status" value="1"/>
</dbReference>
<evidence type="ECO:0000313" key="3">
    <source>
        <dbReference type="Proteomes" id="UP000574133"/>
    </source>
</evidence>
<comment type="caution">
    <text evidence="2">The sequence shown here is derived from an EMBL/GenBank/DDBJ whole genome shotgun (WGS) entry which is preliminary data.</text>
</comment>
<dbReference type="PANTHER" id="PTHR33169:SF24">
    <property type="entry name" value="TRANSCRIPTIONAL REGULATOR, PADR FAMILY"/>
    <property type="match status" value="1"/>
</dbReference>
<dbReference type="EMBL" id="JACJVN010000081">
    <property type="protein sequence ID" value="MBB6679375.1"/>
    <property type="molecule type" value="Genomic_DNA"/>
</dbReference>
<feature type="domain" description="Transcription regulator PadR N-terminal" evidence="1">
    <location>
        <begin position="14"/>
        <end position="83"/>
    </location>
</feature>
<dbReference type="InterPro" id="IPR036390">
    <property type="entry name" value="WH_DNA-bd_sf"/>
</dbReference>
<sequence length="107" mass="12730">MNIQFKKGVLELCVLVLLDKQDRYGYELVQTISEQIAISEGTVYPLLRRMTKEDYCTTYLRESNEGPSRKYYRLTDKGRTYLRQLKEDWQAFIHGVHQILREGVHDE</sequence>
<dbReference type="InterPro" id="IPR005149">
    <property type="entry name" value="Tscrpt_reg_PadR_N"/>
</dbReference>
<dbReference type="RefSeq" id="WP_185180635.1">
    <property type="nucleotide sequence ID" value="NZ_CBCSEP010000013.1"/>
</dbReference>
<dbReference type="InterPro" id="IPR036388">
    <property type="entry name" value="WH-like_DNA-bd_sf"/>
</dbReference>
<proteinExistence type="predicted"/>
<protein>
    <submittedName>
        <fullName evidence="2">PadR family transcriptional regulator</fullName>
    </submittedName>
</protein>
<name>A0A841TGW8_9BACL</name>
<keyword evidence="3" id="KW-1185">Reference proteome</keyword>
<dbReference type="SUPFAM" id="SSF46785">
    <property type="entry name" value="Winged helix' DNA-binding domain"/>
    <property type="match status" value="1"/>
</dbReference>
<accession>A0A841TGW8</accession>
<gene>
    <name evidence="2" type="ORF">H4Q31_18995</name>
</gene>
<dbReference type="AlphaFoldDB" id="A0A841TGW8"/>
<dbReference type="Pfam" id="PF03551">
    <property type="entry name" value="PadR"/>
    <property type="match status" value="1"/>
</dbReference>